<gene>
    <name evidence="4" type="ORF">PoMZ_08729</name>
</gene>
<proteinExistence type="inferred from homology"/>
<dbReference type="InterPro" id="IPR008030">
    <property type="entry name" value="NmrA-like"/>
</dbReference>
<evidence type="ECO:0000256" key="1">
    <source>
        <dbReference type="ARBA" id="ARBA00006328"/>
    </source>
</evidence>
<evidence type="ECO:0000259" key="3">
    <source>
        <dbReference type="Pfam" id="PF05368"/>
    </source>
</evidence>
<sequence>MSTFLVVQATGGQSQWVITHLLKSGAKVHALVRDVNKPLPAILKAEGVTLFQGEALDSDAVYAAAKGTTGVFLNTFTSETEIQQAESVIEGARRAGVETIVASTAIGSGDKVVLESEHTKNSGLHMYYVNKNGIEEAVKKGGFKSWTILHPAYIHFDIFTPRNAFNFPRMPQGILDHVLDAGRKIAHTDASDIGRYATAALTDPAKFNGEIVELGLAMDCDEMAAGLSKVSGKKVEAVRYTFEEARKAGVFQFGMAFQLLANGFDFSDLAGAGLRNQEKYGMGLMTFEESMVRDKEELMSTLVAVN</sequence>
<evidence type="ECO:0000313" key="5">
    <source>
        <dbReference type="Proteomes" id="UP000294847"/>
    </source>
</evidence>
<dbReference type="PANTHER" id="PTHR42748:SF7">
    <property type="entry name" value="NMRA LIKE REDOX SENSOR 1-RELATED"/>
    <property type="match status" value="1"/>
</dbReference>
<comment type="similarity">
    <text evidence="1">Belongs to the NmrA-type oxidoreductase family.</text>
</comment>
<feature type="domain" description="NmrA-like" evidence="3">
    <location>
        <begin position="2"/>
        <end position="268"/>
    </location>
</feature>
<dbReference type="Pfam" id="PF05368">
    <property type="entry name" value="NmrA"/>
    <property type="match status" value="1"/>
</dbReference>
<keyword evidence="2" id="KW-0521">NADP</keyword>
<dbReference type="PANTHER" id="PTHR42748">
    <property type="entry name" value="NITROGEN METABOLITE REPRESSION PROTEIN NMRA FAMILY MEMBER"/>
    <property type="match status" value="1"/>
</dbReference>
<dbReference type="EMBL" id="CP034207">
    <property type="protein sequence ID" value="QBZ61772.1"/>
    <property type="molecule type" value="Genomic_DNA"/>
</dbReference>
<name>A0A4P7NIC7_PYROR</name>
<dbReference type="Gene3D" id="3.40.50.720">
    <property type="entry name" value="NAD(P)-binding Rossmann-like Domain"/>
    <property type="match status" value="1"/>
</dbReference>
<dbReference type="AlphaFoldDB" id="A0A4P7NIC7"/>
<organism evidence="4 5">
    <name type="scientific">Pyricularia oryzae</name>
    <name type="common">Rice blast fungus</name>
    <name type="synonym">Magnaporthe oryzae</name>
    <dbReference type="NCBI Taxonomy" id="318829"/>
    <lineage>
        <taxon>Eukaryota</taxon>
        <taxon>Fungi</taxon>
        <taxon>Dikarya</taxon>
        <taxon>Ascomycota</taxon>
        <taxon>Pezizomycotina</taxon>
        <taxon>Sordariomycetes</taxon>
        <taxon>Sordariomycetidae</taxon>
        <taxon>Magnaporthales</taxon>
        <taxon>Pyriculariaceae</taxon>
        <taxon>Pyricularia</taxon>
    </lineage>
</organism>
<evidence type="ECO:0000313" key="4">
    <source>
        <dbReference type="EMBL" id="QBZ61772.1"/>
    </source>
</evidence>
<evidence type="ECO:0000256" key="2">
    <source>
        <dbReference type="ARBA" id="ARBA00022857"/>
    </source>
</evidence>
<dbReference type="InterPro" id="IPR051164">
    <property type="entry name" value="NmrA-like_oxidored"/>
</dbReference>
<protein>
    <recommendedName>
        <fullName evidence="3">NmrA-like domain-containing protein</fullName>
    </recommendedName>
</protein>
<dbReference type="CDD" id="cd05251">
    <property type="entry name" value="NmrA_like_SDR_a"/>
    <property type="match status" value="1"/>
</dbReference>
<dbReference type="Proteomes" id="UP000294847">
    <property type="component" value="Chromosome 4"/>
</dbReference>
<dbReference type="SUPFAM" id="SSF51735">
    <property type="entry name" value="NAD(P)-binding Rossmann-fold domains"/>
    <property type="match status" value="1"/>
</dbReference>
<accession>A0A4P7NIC7</accession>
<dbReference type="InterPro" id="IPR036291">
    <property type="entry name" value="NAD(P)-bd_dom_sf"/>
</dbReference>
<reference evidence="4 5" key="1">
    <citation type="journal article" date="2019" name="Mol. Biol. Evol.">
        <title>Blast fungal genomes show frequent chromosomal changes, gene gains and losses, and effector gene turnover.</title>
        <authorList>
            <person name="Gomez Luciano L.B."/>
            <person name="Jason Tsai I."/>
            <person name="Chuma I."/>
            <person name="Tosa Y."/>
            <person name="Chen Y.H."/>
            <person name="Li J.Y."/>
            <person name="Li M.Y."/>
            <person name="Jade Lu M.Y."/>
            <person name="Nakayashiki H."/>
            <person name="Li W.H."/>
        </authorList>
    </citation>
    <scope>NUCLEOTIDE SEQUENCE [LARGE SCALE GENOMIC DNA]</scope>
    <source>
        <strain evidence="4">MZ5-1-6</strain>
    </source>
</reference>